<dbReference type="EMBL" id="JAEFBJ010000013">
    <property type="protein sequence ID" value="KAG7537157.1"/>
    <property type="molecule type" value="Genomic_DNA"/>
</dbReference>
<dbReference type="OrthoDB" id="1938625at2759"/>
<evidence type="ECO:0000259" key="1">
    <source>
        <dbReference type="Pfam" id="PF13966"/>
    </source>
</evidence>
<keyword evidence="2" id="KW-0548">Nucleotidyltransferase</keyword>
<reference evidence="2 3" key="1">
    <citation type="submission" date="2020-12" db="EMBL/GenBank/DDBJ databases">
        <title>Concerted genomic and epigenomic changes stabilize Arabidopsis allopolyploids.</title>
        <authorList>
            <person name="Chen Z."/>
        </authorList>
    </citation>
    <scope>NUCLEOTIDE SEQUENCE [LARGE SCALE GENOMIC DNA]</scope>
    <source>
        <strain evidence="2">As9502</strain>
        <tissue evidence="2">Leaf</tissue>
    </source>
</reference>
<keyword evidence="3" id="KW-1185">Reference proteome</keyword>
<feature type="domain" description="Reverse transcriptase zinc-binding" evidence="1">
    <location>
        <begin position="337"/>
        <end position="421"/>
    </location>
</feature>
<sequence>MFADDVMIFFYGGSSSLHGICETLDDFASWSGLRVNKDKSQLFHAGLDQDESTNLAAYDFPVGTLPIRYLGLPLMSRKLRVAEYEPLLEKISKRFRSWAIKSLSFAGRVQLIASVIYESINFWMSTFLLPKSCIKKIESLCCRFLLTGHIDEGKGAKVSWAALCLPKSEGGLGLRRLAEWNKTLCLRLIWLLFNRNGSLWAEWHHHHHLRNKSFWDVVASPNDPWSWKMLLHLRPLAEQFVKSKVANGWNTFFWQDNWTALGPLNKRIGDFGSRSLRIPPNARVADAFSATGWILPLSRSHSALAIYDHLRTLPPPTVDLLDDYYIWCVGDDVCQGFSTAKTWEALRPREAAKGWAASVWFKGAVPRHAFNMWVTHLDRLPTRQRLASWGQILFPECCLCTMATESRDHLMLACEFTSQIWSLVFSRISPRQHLFCSWAELLSWTSQASLSAPSIFRKVIAQVVVYNIWRQRNNVLHNSQRLSPPLVFKLIDRDVRNIISARRKRKRWRDLMILWIR</sequence>
<dbReference type="Pfam" id="PF13966">
    <property type="entry name" value="zf-RVT"/>
    <property type="match status" value="1"/>
</dbReference>
<protein>
    <submittedName>
        <fullName evidence="2">Reverse transcriptase zinc-binding domain</fullName>
    </submittedName>
</protein>
<dbReference type="GO" id="GO:0003964">
    <property type="term" value="F:RNA-directed DNA polymerase activity"/>
    <property type="evidence" value="ECO:0007669"/>
    <property type="project" value="UniProtKB-KW"/>
</dbReference>
<keyword evidence="2" id="KW-0808">Transferase</keyword>
<dbReference type="AlphaFoldDB" id="A0A8T1XX64"/>
<dbReference type="Proteomes" id="UP000694251">
    <property type="component" value="Chromosome 13"/>
</dbReference>
<accession>A0A8T1XX64</accession>
<name>A0A8T1XX64_ARASU</name>
<evidence type="ECO:0000313" key="2">
    <source>
        <dbReference type="EMBL" id="KAG7537157.1"/>
    </source>
</evidence>
<keyword evidence="2" id="KW-0695">RNA-directed DNA polymerase</keyword>
<organism evidence="2 3">
    <name type="scientific">Arabidopsis suecica</name>
    <name type="common">Swedish thale-cress</name>
    <name type="synonym">Cardaminopsis suecica</name>
    <dbReference type="NCBI Taxonomy" id="45249"/>
    <lineage>
        <taxon>Eukaryota</taxon>
        <taxon>Viridiplantae</taxon>
        <taxon>Streptophyta</taxon>
        <taxon>Embryophyta</taxon>
        <taxon>Tracheophyta</taxon>
        <taxon>Spermatophyta</taxon>
        <taxon>Magnoliopsida</taxon>
        <taxon>eudicotyledons</taxon>
        <taxon>Gunneridae</taxon>
        <taxon>Pentapetalae</taxon>
        <taxon>rosids</taxon>
        <taxon>malvids</taxon>
        <taxon>Brassicales</taxon>
        <taxon>Brassicaceae</taxon>
        <taxon>Camelineae</taxon>
        <taxon>Arabidopsis</taxon>
    </lineage>
</organism>
<dbReference type="PANTHER" id="PTHR33116">
    <property type="entry name" value="REVERSE TRANSCRIPTASE ZINC-BINDING DOMAIN-CONTAINING PROTEIN-RELATED-RELATED"/>
    <property type="match status" value="1"/>
</dbReference>
<comment type="caution">
    <text evidence="2">The sequence shown here is derived from an EMBL/GenBank/DDBJ whole genome shotgun (WGS) entry which is preliminary data.</text>
</comment>
<proteinExistence type="predicted"/>
<evidence type="ECO:0000313" key="3">
    <source>
        <dbReference type="Proteomes" id="UP000694251"/>
    </source>
</evidence>
<gene>
    <name evidence="2" type="ORF">ISN44_As13g010830</name>
</gene>
<dbReference type="InterPro" id="IPR026960">
    <property type="entry name" value="RVT-Znf"/>
</dbReference>
<dbReference type="PANTHER" id="PTHR33116:SF80">
    <property type="entry name" value="REVERSE TRANSCRIPTASE ZINC-BINDING DOMAIN-CONTAINING PROTEIN"/>
    <property type="match status" value="1"/>
</dbReference>